<comment type="caution">
    <text evidence="2">The sequence shown here is derived from an EMBL/GenBank/DDBJ whole genome shotgun (WGS) entry which is preliminary data.</text>
</comment>
<dbReference type="Pfam" id="PF06776">
    <property type="entry name" value="IalB"/>
    <property type="match status" value="1"/>
</dbReference>
<evidence type="ECO:0000256" key="1">
    <source>
        <dbReference type="SAM" id="SignalP"/>
    </source>
</evidence>
<dbReference type="OrthoDB" id="8017994at2"/>
<dbReference type="InterPro" id="IPR010642">
    <property type="entry name" value="Invasion_prot_B"/>
</dbReference>
<dbReference type="EMBL" id="LJYG01000108">
    <property type="protein sequence ID" value="KRQ03211.1"/>
    <property type="molecule type" value="Genomic_DNA"/>
</dbReference>
<accession>A0A0R3D016</accession>
<reference evidence="2 3" key="1">
    <citation type="submission" date="2015-09" db="EMBL/GenBank/DDBJ databases">
        <title>Draft Genome Sequence of Bradyrhizobium manausense Strain BR 3351T, a Novel Symbiotic Nitrogen-Fixing Alphaproteobacterium Isolated from Brazilian Amazon Rain Forest.</title>
        <authorList>
            <person name="De Araujo J.L."/>
            <person name="Zilli J.E."/>
        </authorList>
    </citation>
    <scope>NUCLEOTIDE SEQUENCE [LARGE SCALE GENOMIC DNA]</scope>
    <source>
        <strain evidence="2 3">BR3351</strain>
    </source>
</reference>
<name>A0A0R3D016_9BRAD</name>
<dbReference type="Gene3D" id="2.60.40.1880">
    <property type="entry name" value="Invasion associated locus B (IalB) protein"/>
    <property type="match status" value="1"/>
</dbReference>
<gene>
    <name evidence="2" type="ORF">AOQ71_31230</name>
</gene>
<protein>
    <submittedName>
        <fullName evidence="2">Invasion protein B</fullName>
    </submittedName>
</protein>
<organism evidence="2 3">
    <name type="scientific">Bradyrhizobium manausense</name>
    <dbReference type="NCBI Taxonomy" id="989370"/>
    <lineage>
        <taxon>Bacteria</taxon>
        <taxon>Pseudomonadati</taxon>
        <taxon>Pseudomonadota</taxon>
        <taxon>Alphaproteobacteria</taxon>
        <taxon>Hyphomicrobiales</taxon>
        <taxon>Nitrobacteraceae</taxon>
        <taxon>Bradyrhizobium</taxon>
    </lineage>
</organism>
<feature type="signal peptide" evidence="1">
    <location>
        <begin position="1"/>
        <end position="23"/>
    </location>
</feature>
<sequence>MPNVPLTAVLALVAGAVMSSANSAPKKADSDTAAEFAARGQREAKDITYGDWQKLCFKPGGAPTLCRTSITGKFPTGQMAVRIDLIEREDSSAARLQIFVPVGMYLQQPATLSVDRGKAVRVPYSWCLTNACIAADVAPPRIIKEMDVGQALVLEVVDSNLLAMTTSVPLANFASIHKGPPAKTLEQYVDE</sequence>
<keyword evidence="1" id="KW-0732">Signal</keyword>
<dbReference type="InterPro" id="IPR038696">
    <property type="entry name" value="IalB_sf"/>
</dbReference>
<evidence type="ECO:0000313" key="3">
    <source>
        <dbReference type="Proteomes" id="UP000051936"/>
    </source>
</evidence>
<evidence type="ECO:0000313" key="2">
    <source>
        <dbReference type="EMBL" id="KRQ03211.1"/>
    </source>
</evidence>
<dbReference type="STRING" id="989370.AOQ71_31230"/>
<proteinExistence type="predicted"/>
<dbReference type="RefSeq" id="WP_057755149.1">
    <property type="nucleotide sequence ID" value="NZ_LJYG01000108.1"/>
</dbReference>
<dbReference type="AlphaFoldDB" id="A0A0R3D016"/>
<feature type="chain" id="PRO_5006434981" evidence="1">
    <location>
        <begin position="24"/>
        <end position="191"/>
    </location>
</feature>
<keyword evidence="3" id="KW-1185">Reference proteome</keyword>
<dbReference type="Proteomes" id="UP000051936">
    <property type="component" value="Unassembled WGS sequence"/>
</dbReference>